<dbReference type="PANTHER" id="PTHR11783">
    <property type="entry name" value="SULFOTRANSFERASE SULT"/>
    <property type="match status" value="1"/>
</dbReference>
<dbReference type="Gene3D" id="3.40.50.300">
    <property type="entry name" value="P-loop containing nucleotide triphosphate hydrolases"/>
    <property type="match status" value="1"/>
</dbReference>
<dbReference type="OrthoDB" id="6341251at2759"/>
<dbReference type="SUPFAM" id="SSF52540">
    <property type="entry name" value="P-loop containing nucleoside triphosphate hydrolases"/>
    <property type="match status" value="1"/>
</dbReference>
<protein>
    <recommendedName>
        <fullName evidence="3">Sulfotransferase domain-containing protein</fullName>
    </recommendedName>
</protein>
<evidence type="ECO:0000256" key="2">
    <source>
        <dbReference type="ARBA" id="ARBA00022679"/>
    </source>
</evidence>
<evidence type="ECO:0000313" key="5">
    <source>
        <dbReference type="Proteomes" id="UP000271974"/>
    </source>
</evidence>
<feature type="non-terminal residue" evidence="4">
    <location>
        <position position="1"/>
    </location>
</feature>
<feature type="domain" description="Sulfotransferase" evidence="3">
    <location>
        <begin position="1"/>
        <end position="151"/>
    </location>
</feature>
<reference evidence="4 5" key="1">
    <citation type="submission" date="2019-01" db="EMBL/GenBank/DDBJ databases">
        <title>A draft genome assembly of the solar-powered sea slug Elysia chlorotica.</title>
        <authorList>
            <person name="Cai H."/>
            <person name="Li Q."/>
            <person name="Fang X."/>
            <person name="Li J."/>
            <person name="Curtis N.E."/>
            <person name="Altenburger A."/>
            <person name="Shibata T."/>
            <person name="Feng M."/>
            <person name="Maeda T."/>
            <person name="Schwartz J.A."/>
            <person name="Shigenobu S."/>
            <person name="Lundholm N."/>
            <person name="Nishiyama T."/>
            <person name="Yang H."/>
            <person name="Hasebe M."/>
            <person name="Li S."/>
            <person name="Pierce S.K."/>
            <person name="Wang J."/>
        </authorList>
    </citation>
    <scope>NUCLEOTIDE SEQUENCE [LARGE SCALE GENOMIC DNA]</scope>
    <source>
        <strain evidence="4">EC2010</strain>
        <tissue evidence="4">Whole organism of an adult</tissue>
    </source>
</reference>
<evidence type="ECO:0000256" key="1">
    <source>
        <dbReference type="ARBA" id="ARBA00005771"/>
    </source>
</evidence>
<proteinExistence type="inferred from homology"/>
<dbReference type="AlphaFoldDB" id="A0A433SXA5"/>
<dbReference type="InterPro" id="IPR000863">
    <property type="entry name" value="Sulfotransferase_dom"/>
</dbReference>
<dbReference type="Proteomes" id="UP000271974">
    <property type="component" value="Unassembled WGS sequence"/>
</dbReference>
<keyword evidence="2" id="KW-0808">Transferase</keyword>
<evidence type="ECO:0000313" key="4">
    <source>
        <dbReference type="EMBL" id="RUS73889.1"/>
    </source>
</evidence>
<comment type="caution">
    <text evidence="4">The sequence shown here is derived from an EMBL/GenBank/DDBJ whole genome shotgun (WGS) entry which is preliminary data.</text>
</comment>
<sequence>KDCAVSLYHHIKPGANELFTFDNFIQGYIRDDYTVRSHQFNYLRQMSQFEQANPNHPIIHIHFEDLKRDPLPVLLKLADFVNVRTTDEFCQEVISACGLDKMRKADVARPLPVNLTQVYSKGYNIYRKGMVGDWKNTFTVAQNELFDRFLAAQQEKGNAYDLRWH</sequence>
<accession>A0A433SXA5</accession>
<name>A0A433SXA5_ELYCH</name>
<organism evidence="4 5">
    <name type="scientific">Elysia chlorotica</name>
    <name type="common">Eastern emerald elysia</name>
    <name type="synonym">Sea slug</name>
    <dbReference type="NCBI Taxonomy" id="188477"/>
    <lineage>
        <taxon>Eukaryota</taxon>
        <taxon>Metazoa</taxon>
        <taxon>Spiralia</taxon>
        <taxon>Lophotrochozoa</taxon>
        <taxon>Mollusca</taxon>
        <taxon>Gastropoda</taxon>
        <taxon>Heterobranchia</taxon>
        <taxon>Euthyneura</taxon>
        <taxon>Panpulmonata</taxon>
        <taxon>Sacoglossa</taxon>
        <taxon>Placobranchoidea</taxon>
        <taxon>Plakobranchidae</taxon>
        <taxon>Elysia</taxon>
    </lineage>
</organism>
<comment type="similarity">
    <text evidence="1">Belongs to the sulfotransferase 1 family.</text>
</comment>
<dbReference type="GO" id="GO:0008146">
    <property type="term" value="F:sulfotransferase activity"/>
    <property type="evidence" value="ECO:0007669"/>
    <property type="project" value="InterPro"/>
</dbReference>
<evidence type="ECO:0000259" key="3">
    <source>
        <dbReference type="Pfam" id="PF00685"/>
    </source>
</evidence>
<dbReference type="EMBL" id="RQTK01000890">
    <property type="protein sequence ID" value="RUS73889.1"/>
    <property type="molecule type" value="Genomic_DNA"/>
</dbReference>
<keyword evidence="5" id="KW-1185">Reference proteome</keyword>
<dbReference type="InterPro" id="IPR027417">
    <property type="entry name" value="P-loop_NTPase"/>
</dbReference>
<dbReference type="Pfam" id="PF00685">
    <property type="entry name" value="Sulfotransfer_1"/>
    <property type="match status" value="1"/>
</dbReference>
<gene>
    <name evidence="4" type="ORF">EGW08_018359</name>
</gene>